<evidence type="ECO:0000256" key="2">
    <source>
        <dbReference type="SAM" id="MobiDB-lite"/>
    </source>
</evidence>
<dbReference type="Gene3D" id="2.60.120.200">
    <property type="match status" value="1"/>
</dbReference>
<dbReference type="SUPFAM" id="SSF49899">
    <property type="entry name" value="Concanavalin A-like lectins/glucanases"/>
    <property type="match status" value="1"/>
</dbReference>
<sequence>MFKSSLHRLTISTLCCACATVLLAACGGGGGGEATSADSSLLASGGQVQTNVPPVETTATPVTPTPPATTDTSSPPASIPEPTQPAAAESKTPFGQPASAYSLTFSEEFDTYNSSLWNDRMWYETSNPTKNYTVEDGKLKIWPQRDASGKFFNRTIDTDGNYYQTYGYFEIEAKLPVGKGTWPAFWLFNHINERRPEMDVMEAYAGGAAPWGVNIDGVAHPTAYAPTVWKGDKEGQLVGSRQYDTGTDLSAGYHKYAVKWEPNKQTYYFDGKEVLTLNVSMGDPMYLMLDLWYGSASGTPDDSTPQGKSNSFEVNYVRAWKFK</sequence>
<comment type="similarity">
    <text evidence="1">Belongs to the glycosyl hydrolase 16 family.</text>
</comment>
<dbReference type="Pfam" id="PF00722">
    <property type="entry name" value="Glyco_hydro_16"/>
    <property type="match status" value="1"/>
</dbReference>
<dbReference type="CDD" id="cd08023">
    <property type="entry name" value="GH16_laminarinase_like"/>
    <property type="match status" value="1"/>
</dbReference>
<keyword evidence="5" id="KW-0378">Hydrolase</keyword>
<dbReference type="PANTHER" id="PTHR10963">
    <property type="entry name" value="GLYCOSYL HYDROLASE-RELATED"/>
    <property type="match status" value="1"/>
</dbReference>
<keyword evidence="3" id="KW-0732">Signal</keyword>
<comment type="caution">
    <text evidence="5">The sequence shown here is derived from an EMBL/GenBank/DDBJ whole genome shotgun (WGS) entry which is preliminary data.</text>
</comment>
<dbReference type="Proteomes" id="UP000265955">
    <property type="component" value="Unassembled WGS sequence"/>
</dbReference>
<organism evidence="5 6">
    <name type="scientific">Noviherbaspirillum saxi</name>
    <dbReference type="NCBI Taxonomy" id="2320863"/>
    <lineage>
        <taxon>Bacteria</taxon>
        <taxon>Pseudomonadati</taxon>
        <taxon>Pseudomonadota</taxon>
        <taxon>Betaproteobacteria</taxon>
        <taxon>Burkholderiales</taxon>
        <taxon>Oxalobacteraceae</taxon>
        <taxon>Noviherbaspirillum</taxon>
    </lineage>
</organism>
<protein>
    <submittedName>
        <fullName evidence="5">Glycoside hydrolase family 16 protein</fullName>
    </submittedName>
</protein>
<reference evidence="6" key="1">
    <citation type="submission" date="2018-09" db="EMBL/GenBank/DDBJ databases">
        <authorList>
            <person name="Zhu H."/>
        </authorList>
    </citation>
    <scope>NUCLEOTIDE SEQUENCE [LARGE SCALE GENOMIC DNA]</scope>
    <source>
        <strain evidence="6">K1R23-30</strain>
    </source>
</reference>
<evidence type="ECO:0000256" key="3">
    <source>
        <dbReference type="SAM" id="SignalP"/>
    </source>
</evidence>
<feature type="chain" id="PRO_5017330091" evidence="3">
    <location>
        <begin position="25"/>
        <end position="323"/>
    </location>
</feature>
<gene>
    <name evidence="5" type="ORF">D3871_07435</name>
</gene>
<dbReference type="GO" id="GO:0005975">
    <property type="term" value="P:carbohydrate metabolic process"/>
    <property type="evidence" value="ECO:0007669"/>
    <property type="project" value="InterPro"/>
</dbReference>
<dbReference type="InterPro" id="IPR013320">
    <property type="entry name" value="ConA-like_dom_sf"/>
</dbReference>
<dbReference type="PROSITE" id="PS51257">
    <property type="entry name" value="PROKAR_LIPOPROTEIN"/>
    <property type="match status" value="1"/>
</dbReference>
<dbReference type="InterPro" id="IPR050546">
    <property type="entry name" value="Glycosyl_Hydrlase_16"/>
</dbReference>
<dbReference type="PANTHER" id="PTHR10963:SF60">
    <property type="entry name" value="GRAM-NEGATIVE BACTERIA-BINDING PROTEIN 1-RELATED"/>
    <property type="match status" value="1"/>
</dbReference>
<dbReference type="EMBL" id="QYUO01000001">
    <property type="protein sequence ID" value="RJF98361.1"/>
    <property type="molecule type" value="Genomic_DNA"/>
</dbReference>
<accession>A0A3A3FW40</accession>
<keyword evidence="6" id="KW-1185">Reference proteome</keyword>
<feature type="signal peptide" evidence="3">
    <location>
        <begin position="1"/>
        <end position="24"/>
    </location>
</feature>
<evidence type="ECO:0000256" key="1">
    <source>
        <dbReference type="ARBA" id="ARBA00006865"/>
    </source>
</evidence>
<dbReference type="PROSITE" id="PS51762">
    <property type="entry name" value="GH16_2"/>
    <property type="match status" value="1"/>
</dbReference>
<dbReference type="GO" id="GO:0004553">
    <property type="term" value="F:hydrolase activity, hydrolyzing O-glycosyl compounds"/>
    <property type="evidence" value="ECO:0007669"/>
    <property type="project" value="InterPro"/>
</dbReference>
<dbReference type="OrthoDB" id="9809583at2"/>
<name>A0A3A3FW40_9BURK</name>
<dbReference type="AlphaFoldDB" id="A0A3A3FW40"/>
<evidence type="ECO:0000313" key="6">
    <source>
        <dbReference type="Proteomes" id="UP000265955"/>
    </source>
</evidence>
<proteinExistence type="inferred from homology"/>
<feature type="region of interest" description="Disordered" evidence="2">
    <location>
        <begin position="34"/>
        <end position="93"/>
    </location>
</feature>
<dbReference type="InterPro" id="IPR000757">
    <property type="entry name" value="Beta-glucanase-like"/>
</dbReference>
<feature type="compositionally biased region" description="Low complexity" evidence="2">
    <location>
        <begin position="50"/>
        <end position="76"/>
    </location>
</feature>
<evidence type="ECO:0000259" key="4">
    <source>
        <dbReference type="PROSITE" id="PS51762"/>
    </source>
</evidence>
<evidence type="ECO:0000313" key="5">
    <source>
        <dbReference type="EMBL" id="RJF98361.1"/>
    </source>
</evidence>
<feature type="domain" description="GH16" evidence="4">
    <location>
        <begin position="68"/>
        <end position="323"/>
    </location>
</feature>